<dbReference type="AlphaFoldDB" id="A0A9Q0YM92"/>
<dbReference type="PROSITE" id="PS50227">
    <property type="entry name" value="G_PROTEIN_RECEP_F2_3"/>
    <property type="match status" value="1"/>
</dbReference>
<feature type="transmembrane region" description="Helical" evidence="11">
    <location>
        <begin position="341"/>
        <end position="363"/>
    </location>
</feature>
<comment type="subcellular location">
    <subcellularLocation>
        <location evidence="1">Cell membrane</location>
        <topology evidence="1">Multi-pass membrane protein</topology>
    </subcellularLocation>
</comment>
<feature type="transmembrane region" description="Helical" evidence="11">
    <location>
        <begin position="155"/>
        <end position="177"/>
    </location>
</feature>
<evidence type="ECO:0000256" key="11">
    <source>
        <dbReference type="SAM" id="Phobius"/>
    </source>
</evidence>
<name>A0A9Q0YM92_HOLLE</name>
<comment type="similarity">
    <text evidence="2">Belongs to the G-protein coupled receptor 2 family.</text>
</comment>
<keyword evidence="15" id="KW-1185">Reference proteome</keyword>
<dbReference type="EMBL" id="JAIZAY010000018">
    <property type="protein sequence ID" value="KAJ8025029.1"/>
    <property type="molecule type" value="Genomic_DNA"/>
</dbReference>
<feature type="transmembrane region" description="Helical" evidence="11">
    <location>
        <begin position="369"/>
        <end position="396"/>
    </location>
</feature>
<dbReference type="GO" id="GO:0008528">
    <property type="term" value="F:G protein-coupled peptide receptor activity"/>
    <property type="evidence" value="ECO:0007669"/>
    <property type="project" value="TreeGrafter"/>
</dbReference>
<reference evidence="14" key="1">
    <citation type="submission" date="2021-10" db="EMBL/GenBank/DDBJ databases">
        <title>Tropical sea cucumber genome reveals ecological adaptation and Cuvierian tubules defense mechanism.</title>
        <authorList>
            <person name="Chen T."/>
        </authorList>
    </citation>
    <scope>NUCLEOTIDE SEQUENCE</scope>
    <source>
        <strain evidence="14">Nanhai2018</strain>
        <tissue evidence="14">Muscle</tissue>
    </source>
</reference>
<dbReference type="GO" id="GO:0017046">
    <property type="term" value="F:peptide hormone binding"/>
    <property type="evidence" value="ECO:0007669"/>
    <property type="project" value="TreeGrafter"/>
</dbReference>
<protein>
    <submittedName>
        <fullName evidence="14">Corticotropin-releasing factor receptor 1</fullName>
    </submittedName>
</protein>
<feature type="transmembrane region" description="Helical" evidence="11">
    <location>
        <begin position="232"/>
        <end position="252"/>
    </location>
</feature>
<dbReference type="OrthoDB" id="6022368at2759"/>
<evidence type="ECO:0000256" key="7">
    <source>
        <dbReference type="ARBA" id="ARBA00023136"/>
    </source>
</evidence>
<sequence length="543" mass="60933">MQMNDDTATMYTSNVKTKCSMTTAQKHCRYSPSAWLCTITKPVLAVVVVVSIVPVSCSEDSIYDYYDYLNAMNESCLSDYANVTLLPAVHCGAAYLFECWAPTPAGETYTAECSNDMQGLHSVSRKCREDGTWEEIAYEYVNYECSKHAVLNAKLMFSCSTVSLVACAFAFIILAFSRSLWCTRNYIHWHLITSFGVKYLILFISIGLHFIGSSGDGRVSKLVMPYFEMTNFFWMFVEGLYLHTIVALAFRFDVDKIKFYWYCVIGWVFPLFFGVIYIAVCLTTKYEAIEVATQVLIVLPIAIVLVLNSIFLLNIVRILMAKLRESSADTQLRHYRRTARATLVLVILLGISYVFPIFVLNLIKGLPKIVLVVIVCLNTILGGLQGFLVSLIYVFMNSEVKAVLSRKWERWFGFTPCPQRSRDYRAANTTLSHCEDQTLVTTVQSSRDGHVIQRSPVMNNNRPNSTGCQTLGNGKVNTNSTSENSYEMLVTSGDTSPSPVNGAAKEEASPLLAGNVIINENGRTVVHDHEDNLKEQHRKGTDV</sequence>
<evidence type="ECO:0000313" key="14">
    <source>
        <dbReference type="EMBL" id="KAJ8025029.1"/>
    </source>
</evidence>
<accession>A0A9Q0YM92</accession>
<dbReference type="InterPro" id="IPR001879">
    <property type="entry name" value="GPCR_2_extracellular_dom"/>
</dbReference>
<proteinExistence type="inferred from homology"/>
<feature type="transmembrane region" description="Helical" evidence="11">
    <location>
        <begin position="189"/>
        <end position="212"/>
    </location>
</feature>
<dbReference type="PANTHER" id="PTHR45620:SF15">
    <property type="entry name" value="DIURETIC HORMONE 44 RECEPTOR 1-RELATED"/>
    <property type="match status" value="1"/>
</dbReference>
<evidence type="ECO:0000256" key="5">
    <source>
        <dbReference type="ARBA" id="ARBA00022989"/>
    </source>
</evidence>
<feature type="compositionally biased region" description="Polar residues" evidence="10">
    <location>
        <begin position="456"/>
        <end position="476"/>
    </location>
</feature>
<dbReference type="Proteomes" id="UP001152320">
    <property type="component" value="Chromosome 18"/>
</dbReference>
<keyword evidence="5 11" id="KW-1133">Transmembrane helix</keyword>
<dbReference type="GO" id="GO:0005886">
    <property type="term" value="C:plasma membrane"/>
    <property type="evidence" value="ECO:0007669"/>
    <property type="project" value="UniProtKB-SubCell"/>
</dbReference>
<feature type="region of interest" description="Disordered" evidence="10">
    <location>
        <begin position="522"/>
        <end position="543"/>
    </location>
</feature>
<evidence type="ECO:0000313" key="15">
    <source>
        <dbReference type="Proteomes" id="UP001152320"/>
    </source>
</evidence>
<evidence type="ECO:0000256" key="2">
    <source>
        <dbReference type="ARBA" id="ARBA00005314"/>
    </source>
</evidence>
<evidence type="ECO:0000256" key="6">
    <source>
        <dbReference type="ARBA" id="ARBA00023040"/>
    </source>
</evidence>
<dbReference type="Pfam" id="PF00002">
    <property type="entry name" value="7tm_2"/>
    <property type="match status" value="1"/>
</dbReference>
<feature type="domain" description="G-protein coupled receptors family 2 profile 1" evidence="12">
    <location>
        <begin position="56"/>
        <end position="149"/>
    </location>
</feature>
<evidence type="ECO:0000259" key="13">
    <source>
        <dbReference type="PROSITE" id="PS50261"/>
    </source>
</evidence>
<dbReference type="InterPro" id="IPR017981">
    <property type="entry name" value="GPCR_2-like_7TM"/>
</dbReference>
<comment type="caution">
    <text evidence="14">The sequence shown here is derived from an EMBL/GenBank/DDBJ whole genome shotgun (WGS) entry which is preliminary data.</text>
</comment>
<keyword evidence="9" id="KW-0807">Transducer</keyword>
<gene>
    <name evidence="14" type="ORF">HOLleu_35118</name>
</gene>
<evidence type="ECO:0000259" key="12">
    <source>
        <dbReference type="PROSITE" id="PS50227"/>
    </source>
</evidence>
<dbReference type="InterPro" id="IPR050332">
    <property type="entry name" value="GPCR_2"/>
</dbReference>
<feature type="transmembrane region" description="Helical" evidence="11">
    <location>
        <begin position="292"/>
        <end position="320"/>
    </location>
</feature>
<feature type="transmembrane region" description="Helical" evidence="11">
    <location>
        <begin position="259"/>
        <end position="280"/>
    </location>
</feature>
<evidence type="ECO:0000256" key="3">
    <source>
        <dbReference type="ARBA" id="ARBA00022475"/>
    </source>
</evidence>
<evidence type="ECO:0000256" key="8">
    <source>
        <dbReference type="ARBA" id="ARBA00023170"/>
    </source>
</evidence>
<evidence type="ECO:0000256" key="4">
    <source>
        <dbReference type="ARBA" id="ARBA00022692"/>
    </source>
</evidence>
<organism evidence="14 15">
    <name type="scientific">Holothuria leucospilota</name>
    <name type="common">Black long sea cucumber</name>
    <name type="synonym">Mertensiothuria leucospilota</name>
    <dbReference type="NCBI Taxonomy" id="206669"/>
    <lineage>
        <taxon>Eukaryota</taxon>
        <taxon>Metazoa</taxon>
        <taxon>Echinodermata</taxon>
        <taxon>Eleutherozoa</taxon>
        <taxon>Echinozoa</taxon>
        <taxon>Holothuroidea</taxon>
        <taxon>Aspidochirotacea</taxon>
        <taxon>Aspidochirotida</taxon>
        <taxon>Holothuriidae</taxon>
        <taxon>Holothuria</taxon>
    </lineage>
</organism>
<evidence type="ECO:0000256" key="10">
    <source>
        <dbReference type="SAM" id="MobiDB-lite"/>
    </source>
</evidence>
<keyword evidence="4 11" id="KW-0812">Transmembrane</keyword>
<feature type="compositionally biased region" description="Basic and acidic residues" evidence="10">
    <location>
        <begin position="525"/>
        <end position="543"/>
    </location>
</feature>
<dbReference type="SUPFAM" id="SSF81321">
    <property type="entry name" value="Family A G protein-coupled receptor-like"/>
    <property type="match status" value="1"/>
</dbReference>
<evidence type="ECO:0000256" key="1">
    <source>
        <dbReference type="ARBA" id="ARBA00004651"/>
    </source>
</evidence>
<keyword evidence="3" id="KW-1003">Cell membrane</keyword>
<keyword evidence="7 11" id="KW-0472">Membrane</keyword>
<keyword evidence="8 14" id="KW-0675">Receptor</keyword>
<dbReference type="Gene3D" id="1.20.1070.10">
    <property type="entry name" value="Rhodopsin 7-helix transmembrane proteins"/>
    <property type="match status" value="1"/>
</dbReference>
<keyword evidence="6" id="KW-0297">G-protein coupled receptor</keyword>
<evidence type="ECO:0000256" key="9">
    <source>
        <dbReference type="ARBA" id="ARBA00023224"/>
    </source>
</evidence>
<dbReference type="Gene3D" id="4.10.1240.10">
    <property type="entry name" value="GPCR, family 2, extracellular hormone receptor domain"/>
    <property type="match status" value="1"/>
</dbReference>
<dbReference type="SUPFAM" id="SSF111418">
    <property type="entry name" value="Hormone receptor domain"/>
    <property type="match status" value="1"/>
</dbReference>
<dbReference type="PROSITE" id="PS50261">
    <property type="entry name" value="G_PROTEIN_RECEP_F2_4"/>
    <property type="match status" value="1"/>
</dbReference>
<feature type="region of interest" description="Disordered" evidence="10">
    <location>
        <begin position="454"/>
        <end position="476"/>
    </location>
</feature>
<dbReference type="PANTHER" id="PTHR45620">
    <property type="entry name" value="PDF RECEPTOR-LIKE PROTEIN-RELATED"/>
    <property type="match status" value="1"/>
</dbReference>
<dbReference type="PRINTS" id="PR00249">
    <property type="entry name" value="GPCRSECRETIN"/>
</dbReference>
<dbReference type="InterPro" id="IPR000832">
    <property type="entry name" value="GPCR_2_secretin-like"/>
</dbReference>
<dbReference type="GO" id="GO:0007188">
    <property type="term" value="P:adenylate cyclase-modulating G protein-coupled receptor signaling pathway"/>
    <property type="evidence" value="ECO:0007669"/>
    <property type="project" value="TreeGrafter"/>
</dbReference>
<dbReference type="InterPro" id="IPR036445">
    <property type="entry name" value="GPCR_2_extracell_dom_sf"/>
</dbReference>
<dbReference type="GO" id="GO:0007166">
    <property type="term" value="P:cell surface receptor signaling pathway"/>
    <property type="evidence" value="ECO:0007669"/>
    <property type="project" value="InterPro"/>
</dbReference>
<dbReference type="Pfam" id="PF02793">
    <property type="entry name" value="HRM"/>
    <property type="match status" value="1"/>
</dbReference>
<feature type="domain" description="G-protein coupled receptors family 2 profile 2" evidence="13">
    <location>
        <begin position="152"/>
        <end position="397"/>
    </location>
</feature>